<evidence type="ECO:0000256" key="1">
    <source>
        <dbReference type="SAM" id="MobiDB-lite"/>
    </source>
</evidence>
<sequence length="135" mass="14586">MINKIRHTPGEAIKLPNGQFLNHGQIIKRGERKMKTNPARPLNTALRSIARDGAPKRTEPAPVKAGMKRVTKGEPSAYHHGQTVRDEPNTVKAHTTSIPLHPATPAKLAAKLDQSNNASTVLADASRLGRPAEKA</sequence>
<evidence type="ECO:0000313" key="3">
    <source>
        <dbReference type="Proteomes" id="UP000183208"/>
    </source>
</evidence>
<organism evidence="2 3">
    <name type="scientific">Bradyrhizobium lablabi</name>
    <dbReference type="NCBI Taxonomy" id="722472"/>
    <lineage>
        <taxon>Bacteria</taxon>
        <taxon>Pseudomonadati</taxon>
        <taxon>Pseudomonadota</taxon>
        <taxon>Alphaproteobacteria</taxon>
        <taxon>Hyphomicrobiales</taxon>
        <taxon>Nitrobacteraceae</taxon>
        <taxon>Bradyrhizobium</taxon>
    </lineage>
</organism>
<dbReference type="AlphaFoldDB" id="A0A1H5AMU7"/>
<dbReference type="EMBL" id="FNTI01000001">
    <property type="protein sequence ID" value="SED43161.1"/>
    <property type="molecule type" value="Genomic_DNA"/>
</dbReference>
<evidence type="ECO:0000313" key="2">
    <source>
        <dbReference type="EMBL" id="SED43161.1"/>
    </source>
</evidence>
<dbReference type="Proteomes" id="UP000183208">
    <property type="component" value="Unassembled WGS sequence"/>
</dbReference>
<feature type="region of interest" description="Disordered" evidence="1">
    <location>
        <begin position="28"/>
        <end position="103"/>
    </location>
</feature>
<protein>
    <submittedName>
        <fullName evidence="2">Uncharacterized protein</fullName>
    </submittedName>
</protein>
<accession>A0A1H5AMU7</accession>
<feature type="compositionally biased region" description="Basic and acidic residues" evidence="1">
    <location>
        <begin position="49"/>
        <end position="59"/>
    </location>
</feature>
<dbReference type="RefSeq" id="WP_074822633.1">
    <property type="nucleotide sequence ID" value="NZ_FNTI01000001.1"/>
</dbReference>
<name>A0A1H5AMU7_9BRAD</name>
<proteinExistence type="predicted"/>
<reference evidence="2 3" key="1">
    <citation type="submission" date="2016-10" db="EMBL/GenBank/DDBJ databases">
        <authorList>
            <person name="de Groot N.N."/>
        </authorList>
    </citation>
    <scope>NUCLEOTIDE SEQUENCE [LARGE SCALE GENOMIC DNA]</scope>
    <source>
        <strain evidence="2 3">GAS522</strain>
    </source>
</reference>
<gene>
    <name evidence="2" type="ORF">SAMN05444171_4087</name>
</gene>